<name>A0A0A8Y844_ARUDO</name>
<organism evidence="1">
    <name type="scientific">Arundo donax</name>
    <name type="common">Giant reed</name>
    <name type="synonym">Donax arundinaceus</name>
    <dbReference type="NCBI Taxonomy" id="35708"/>
    <lineage>
        <taxon>Eukaryota</taxon>
        <taxon>Viridiplantae</taxon>
        <taxon>Streptophyta</taxon>
        <taxon>Embryophyta</taxon>
        <taxon>Tracheophyta</taxon>
        <taxon>Spermatophyta</taxon>
        <taxon>Magnoliopsida</taxon>
        <taxon>Liliopsida</taxon>
        <taxon>Poales</taxon>
        <taxon>Poaceae</taxon>
        <taxon>PACMAD clade</taxon>
        <taxon>Arundinoideae</taxon>
        <taxon>Arundineae</taxon>
        <taxon>Arundo</taxon>
    </lineage>
</organism>
<dbReference type="EMBL" id="GBRH01276532">
    <property type="protein sequence ID" value="JAD21363.1"/>
    <property type="molecule type" value="Transcribed_RNA"/>
</dbReference>
<protein>
    <submittedName>
        <fullName evidence="1">Uncharacterized protein</fullName>
    </submittedName>
</protein>
<reference evidence="1" key="1">
    <citation type="submission" date="2014-09" db="EMBL/GenBank/DDBJ databases">
        <authorList>
            <person name="Magalhaes I.L.F."/>
            <person name="Oliveira U."/>
            <person name="Santos F.R."/>
            <person name="Vidigal T.H.D.A."/>
            <person name="Brescovit A.D."/>
            <person name="Santos A.J."/>
        </authorList>
    </citation>
    <scope>NUCLEOTIDE SEQUENCE</scope>
    <source>
        <tissue evidence="1">Shoot tissue taken approximately 20 cm above the soil surface</tissue>
    </source>
</reference>
<sequence>MSSLNEWCGKMCFN</sequence>
<proteinExistence type="predicted"/>
<accession>A0A0A8Y844</accession>
<evidence type="ECO:0000313" key="1">
    <source>
        <dbReference type="EMBL" id="JAD21363.1"/>
    </source>
</evidence>
<reference evidence="1" key="2">
    <citation type="journal article" date="2015" name="Data Brief">
        <title>Shoot transcriptome of the giant reed, Arundo donax.</title>
        <authorList>
            <person name="Barrero R.A."/>
            <person name="Guerrero F.D."/>
            <person name="Moolhuijzen P."/>
            <person name="Goolsby J.A."/>
            <person name="Tidwell J."/>
            <person name="Bellgard S.E."/>
            <person name="Bellgard M.I."/>
        </authorList>
    </citation>
    <scope>NUCLEOTIDE SEQUENCE</scope>
    <source>
        <tissue evidence="1">Shoot tissue taken approximately 20 cm above the soil surface</tissue>
    </source>
</reference>